<organism evidence="3 4">
    <name type="scientific">Brassica napus</name>
    <name type="common">Rape</name>
    <dbReference type="NCBI Taxonomy" id="3708"/>
    <lineage>
        <taxon>Eukaryota</taxon>
        <taxon>Viridiplantae</taxon>
        <taxon>Streptophyta</taxon>
        <taxon>Embryophyta</taxon>
        <taxon>Tracheophyta</taxon>
        <taxon>Spermatophyta</taxon>
        <taxon>Magnoliopsida</taxon>
        <taxon>eudicotyledons</taxon>
        <taxon>Gunneridae</taxon>
        <taxon>Pentapetalae</taxon>
        <taxon>rosids</taxon>
        <taxon>malvids</taxon>
        <taxon>Brassicales</taxon>
        <taxon>Brassicaceae</taxon>
        <taxon>Brassiceae</taxon>
        <taxon>Brassica</taxon>
    </lineage>
</organism>
<evidence type="ECO:0000313" key="4">
    <source>
        <dbReference type="Proteomes" id="UP000028999"/>
    </source>
</evidence>
<dbReference type="EMBL" id="LK032987">
    <property type="protein sequence ID" value="CDY51343.1"/>
    <property type="molecule type" value="Genomic_DNA"/>
</dbReference>
<dbReference type="STRING" id="3708.A0A078IQH4"/>
<evidence type="ECO:0000259" key="2">
    <source>
        <dbReference type="PROSITE" id="PS51358"/>
    </source>
</evidence>
<dbReference type="SUPFAM" id="SSF89124">
    <property type="entry name" value="Nop domain"/>
    <property type="match status" value="1"/>
</dbReference>
<dbReference type="GO" id="GO:0046540">
    <property type="term" value="C:U4/U6 x U5 tri-snRNP complex"/>
    <property type="evidence" value="ECO:0007669"/>
    <property type="project" value="InterPro"/>
</dbReference>
<dbReference type="Gene3D" id="1.10.287.4070">
    <property type="match status" value="2"/>
</dbReference>
<evidence type="ECO:0000256" key="1">
    <source>
        <dbReference type="SAM" id="MobiDB-lite"/>
    </source>
</evidence>
<dbReference type="AlphaFoldDB" id="A0A078IQH4"/>
<dbReference type="PaxDb" id="3708-A0A078IQH4"/>
<proteinExistence type="predicted"/>
<sequence>MVFRRWDPGNQWRIQVRVDLCQDDKIRVTWNRQGYMVTRVLPKSLRDFSDSRRIYWYTGKIGIDRLRLSLRGTSQEELGRSCRGSKTKISPFGNIQGDPHEEGEIQENVLRSVQKGDDQITKPIPSVAQLETNLAQTDPTEVIMNFVEMENGLVLANKALEVDVKVLDEDVMEVSEEHVNMEKTGENEGIDNDFKNLTDGEEKDKSLDGASGVAEKNNSIENVDQLKKGKKLWEQFVIVDFFVSNVLVSSLSIFIDELSDYEEAGLEENAGNYEVAMDMSDFETLKSDDDLDTVSKLQKTQRYADIIHKVEDALSKDSYLTMSEDDPLYKLIVDCNQLSVDIENEIVTVHGFIRFKYRLRFPELESLVHHAIEYASVGKPLPDNVLQKTLEACDRATELDSALKKILGFVETKMGCIAPNLSAIVGSQKRKNLSTATSQSRVGYLEQTEIFQSTPPGLRKQAIKLLAGKSTLAARVDACRGDPLGTNGKALREEIQNKIDKLQE</sequence>
<dbReference type="InterPro" id="IPR002687">
    <property type="entry name" value="Nop_dom"/>
</dbReference>
<reference evidence="3 4" key="1">
    <citation type="journal article" date="2014" name="Science">
        <title>Plant genetics. Early allopolyploid evolution in the post-Neolithic Brassica napus oilseed genome.</title>
        <authorList>
            <person name="Chalhoub B."/>
            <person name="Denoeud F."/>
            <person name="Liu S."/>
            <person name="Parkin I.A."/>
            <person name="Tang H."/>
            <person name="Wang X."/>
            <person name="Chiquet J."/>
            <person name="Belcram H."/>
            <person name="Tong C."/>
            <person name="Samans B."/>
            <person name="Correa M."/>
            <person name="Da Silva C."/>
            <person name="Just J."/>
            <person name="Falentin C."/>
            <person name="Koh C.S."/>
            <person name="Le Clainche I."/>
            <person name="Bernard M."/>
            <person name="Bento P."/>
            <person name="Noel B."/>
            <person name="Labadie K."/>
            <person name="Alberti A."/>
            <person name="Charles M."/>
            <person name="Arnaud D."/>
            <person name="Guo H."/>
            <person name="Daviaud C."/>
            <person name="Alamery S."/>
            <person name="Jabbari K."/>
            <person name="Zhao M."/>
            <person name="Edger P.P."/>
            <person name="Chelaifa H."/>
            <person name="Tack D."/>
            <person name="Lassalle G."/>
            <person name="Mestiri I."/>
            <person name="Schnel N."/>
            <person name="Le Paslier M.C."/>
            <person name="Fan G."/>
            <person name="Renault V."/>
            <person name="Bayer P.E."/>
            <person name="Golicz A.A."/>
            <person name="Manoli S."/>
            <person name="Lee T.H."/>
            <person name="Thi V.H."/>
            <person name="Chalabi S."/>
            <person name="Hu Q."/>
            <person name="Fan C."/>
            <person name="Tollenaere R."/>
            <person name="Lu Y."/>
            <person name="Battail C."/>
            <person name="Shen J."/>
            <person name="Sidebottom C.H."/>
            <person name="Wang X."/>
            <person name="Canaguier A."/>
            <person name="Chauveau A."/>
            <person name="Berard A."/>
            <person name="Deniot G."/>
            <person name="Guan M."/>
            <person name="Liu Z."/>
            <person name="Sun F."/>
            <person name="Lim Y.P."/>
            <person name="Lyons E."/>
            <person name="Town C.D."/>
            <person name="Bancroft I."/>
            <person name="Wang X."/>
            <person name="Meng J."/>
            <person name="Ma J."/>
            <person name="Pires J.C."/>
            <person name="King G.J."/>
            <person name="Brunel D."/>
            <person name="Delourme R."/>
            <person name="Renard M."/>
            <person name="Aury J.M."/>
            <person name="Adams K.L."/>
            <person name="Batley J."/>
            <person name="Snowdon R.J."/>
            <person name="Tost J."/>
            <person name="Edwards D."/>
            <person name="Zhou Y."/>
            <person name="Hua W."/>
            <person name="Sharpe A.G."/>
            <person name="Paterson A.H."/>
            <person name="Guan C."/>
            <person name="Wincker P."/>
        </authorList>
    </citation>
    <scope>NUCLEOTIDE SEQUENCE [LARGE SCALE GENOMIC DNA]</scope>
    <source>
        <strain evidence="4">cv. Darmor-bzh</strain>
    </source>
</reference>
<feature type="domain" description="Nop" evidence="2">
    <location>
        <begin position="360"/>
        <end position="504"/>
    </location>
</feature>
<dbReference type="PANTHER" id="PTHR13904:SF4">
    <property type="entry name" value="NOP DOMAIN-CONTAINING PROTEIN"/>
    <property type="match status" value="1"/>
</dbReference>
<gene>
    <name evidence="3" type="primary">BnaC02g45720D</name>
    <name evidence="3" type="ORF">GSBRNA2T00003247001</name>
</gene>
<dbReference type="InterPro" id="IPR027105">
    <property type="entry name" value="Prp31"/>
</dbReference>
<feature type="region of interest" description="Disordered" evidence="1">
    <location>
        <begin position="185"/>
        <end position="213"/>
    </location>
</feature>
<evidence type="ECO:0000313" key="3">
    <source>
        <dbReference type="EMBL" id="CDY51343.1"/>
    </source>
</evidence>
<dbReference type="Pfam" id="PF01798">
    <property type="entry name" value="Nop"/>
    <property type="match status" value="2"/>
</dbReference>
<accession>A0A078IQH4</accession>
<feature type="compositionally biased region" description="Basic and acidic residues" evidence="1">
    <location>
        <begin position="185"/>
        <end position="207"/>
    </location>
</feature>
<dbReference type="GO" id="GO:0000244">
    <property type="term" value="P:spliceosomal tri-snRNP complex assembly"/>
    <property type="evidence" value="ECO:0007669"/>
    <property type="project" value="InterPro"/>
</dbReference>
<name>A0A078IQH4_BRANA</name>
<dbReference type="InterPro" id="IPR042239">
    <property type="entry name" value="Nop_C"/>
</dbReference>
<dbReference type="Gene3D" id="1.10.246.90">
    <property type="entry name" value="Nop domain"/>
    <property type="match status" value="1"/>
</dbReference>
<dbReference type="Gramene" id="CDY51343">
    <property type="protein sequence ID" value="CDY51343"/>
    <property type="gene ID" value="GSBRNA2T00003247001"/>
</dbReference>
<dbReference type="InterPro" id="IPR036070">
    <property type="entry name" value="Nop_dom_sf"/>
</dbReference>
<protein>
    <submittedName>
        <fullName evidence="3">BnaC02g45720D protein</fullName>
    </submittedName>
</protein>
<dbReference type="InterPro" id="IPR012976">
    <property type="entry name" value="NOSIC"/>
</dbReference>
<dbReference type="PANTHER" id="PTHR13904">
    <property type="entry name" value="PRE-MRNA SPLICING FACTOR PRP31"/>
    <property type="match status" value="1"/>
</dbReference>
<dbReference type="GO" id="GO:0005687">
    <property type="term" value="C:U4 snRNP"/>
    <property type="evidence" value="ECO:0000318"/>
    <property type="project" value="GO_Central"/>
</dbReference>
<dbReference type="GO" id="GO:0097526">
    <property type="term" value="C:spliceosomal tri-snRNP complex"/>
    <property type="evidence" value="ECO:0000318"/>
    <property type="project" value="GO_Central"/>
</dbReference>
<dbReference type="GO" id="GO:0000398">
    <property type="term" value="P:mRNA splicing, via spliceosome"/>
    <property type="evidence" value="ECO:0000318"/>
    <property type="project" value="GO_Central"/>
</dbReference>
<dbReference type="GO" id="GO:0071011">
    <property type="term" value="C:precatalytic spliceosome"/>
    <property type="evidence" value="ECO:0000318"/>
    <property type="project" value="GO_Central"/>
</dbReference>
<keyword evidence="4" id="KW-1185">Reference proteome</keyword>
<dbReference type="PROSITE" id="PS51358">
    <property type="entry name" value="NOP"/>
    <property type="match status" value="1"/>
</dbReference>
<dbReference type="SMART" id="SM00931">
    <property type="entry name" value="NOSIC"/>
    <property type="match status" value="1"/>
</dbReference>
<dbReference type="Proteomes" id="UP000028999">
    <property type="component" value="Unassembled WGS sequence"/>
</dbReference>